<evidence type="ECO:0000313" key="2">
    <source>
        <dbReference type="EMBL" id="PSV49899.1"/>
    </source>
</evidence>
<evidence type="ECO:0000313" key="3">
    <source>
        <dbReference type="Proteomes" id="UP000241803"/>
    </source>
</evidence>
<keyword evidence="1" id="KW-1133">Transmembrane helix</keyword>
<feature type="transmembrane region" description="Helical" evidence="1">
    <location>
        <begin position="322"/>
        <end position="343"/>
    </location>
</feature>
<dbReference type="EMBL" id="PYOC01000001">
    <property type="protein sequence ID" value="PSV49899.1"/>
    <property type="molecule type" value="Genomic_DNA"/>
</dbReference>
<sequence>MNSYTAVQNVASNWRIAIRVVVIILAVMMSGLFSLSALASSNSAAMDIFQLEKRGQVEVKAWLDRSQTNKTEPYAINQQIIMYIEVATPRWFTGGTQINNIDLPNVIVKQRNQLATNYTERKNGQTWSRQRWEITLYPQQSGAYVIPATGVELQVSVPGGLNVRGRLYTPPLSFSVALPSGRLNSDGDWAAASELKAEQIWDSSNEELAVGDVITRTVQVKGKNTLSVLIPLLIPEDPSSEYQAYPQPHRLKDTQERGNYRSSRQEQVMYVLQAGGDVHFPALNIQWWNTQTQQVETLQVAGKTFTVRHTFQSLLNTYWQQLMFWGGIGLGVVLLIGVLTRYYRTHPLPALIDYGMAVNRRQWTKAKTMAYNKFRNETGLLELGGRSTAAQWQQFSIEFQLGQPSRRLFWQVWRRMLYTELLLNLKKQCLRLLHPLQLLVPAALPQLKSAKASKKRH</sequence>
<reference evidence="2 3" key="1">
    <citation type="submission" date="2018-03" db="EMBL/GenBank/DDBJ databases">
        <title>Whole genome sequencing of Histamine producing bacteria.</title>
        <authorList>
            <person name="Butler K."/>
        </authorList>
    </citation>
    <scope>NUCLEOTIDE SEQUENCE [LARGE SCALE GENOMIC DNA]</scope>
    <source>
        <strain evidence="2 3">ATCC 19614</strain>
    </source>
</reference>
<name>A0A2T3LF06_9GAMM</name>
<proteinExistence type="predicted"/>
<gene>
    <name evidence="2" type="ORF">C9J47_04950</name>
</gene>
<dbReference type="PANTHER" id="PTHR40940:SF1">
    <property type="entry name" value="PROTEIN BATD"/>
    <property type="match status" value="1"/>
</dbReference>
<comment type="caution">
    <text evidence="2">The sequence shown here is derived from an EMBL/GenBank/DDBJ whole genome shotgun (WGS) entry which is preliminary data.</text>
</comment>
<evidence type="ECO:0000256" key="1">
    <source>
        <dbReference type="SAM" id="Phobius"/>
    </source>
</evidence>
<protein>
    <recommendedName>
        <fullName evidence="4">Protein BatD</fullName>
    </recommendedName>
</protein>
<dbReference type="RefSeq" id="WP_107252497.1">
    <property type="nucleotide sequence ID" value="NZ_PYOC01000001.1"/>
</dbReference>
<keyword evidence="3" id="KW-1185">Reference proteome</keyword>
<organism evidence="2 3">
    <name type="scientific">Photobacterium indicum</name>
    <dbReference type="NCBI Taxonomy" id="81447"/>
    <lineage>
        <taxon>Bacteria</taxon>
        <taxon>Pseudomonadati</taxon>
        <taxon>Pseudomonadota</taxon>
        <taxon>Gammaproteobacteria</taxon>
        <taxon>Vibrionales</taxon>
        <taxon>Vibrionaceae</taxon>
        <taxon>Photobacterium</taxon>
    </lineage>
</organism>
<dbReference type="InterPro" id="IPR025738">
    <property type="entry name" value="BatD"/>
</dbReference>
<dbReference type="PANTHER" id="PTHR40940">
    <property type="entry name" value="PROTEIN BATD-RELATED"/>
    <property type="match status" value="1"/>
</dbReference>
<keyword evidence="1" id="KW-0812">Transmembrane</keyword>
<dbReference type="AlphaFoldDB" id="A0A2T3LF06"/>
<feature type="transmembrane region" description="Helical" evidence="1">
    <location>
        <begin position="16"/>
        <end position="39"/>
    </location>
</feature>
<accession>A0A2T3LF06</accession>
<dbReference type="Proteomes" id="UP000241803">
    <property type="component" value="Unassembled WGS sequence"/>
</dbReference>
<keyword evidence="1" id="KW-0472">Membrane</keyword>
<evidence type="ECO:0008006" key="4">
    <source>
        <dbReference type="Google" id="ProtNLM"/>
    </source>
</evidence>